<evidence type="ECO:0000313" key="4">
    <source>
        <dbReference type="Proteomes" id="UP000005778"/>
    </source>
</evidence>
<dbReference type="STRING" id="879212.DespoDRAFT_02653"/>
<keyword evidence="4" id="KW-1185">Reference proteome</keyword>
<dbReference type="Pfam" id="PF09983">
    <property type="entry name" value="JetD_C"/>
    <property type="match status" value="1"/>
</dbReference>
<dbReference type="Pfam" id="PF11795">
    <property type="entry name" value="DUF3322"/>
    <property type="match status" value="1"/>
</dbReference>
<gene>
    <name evidence="3" type="ORF">DespoDRAFT_02653</name>
</gene>
<feature type="domain" description="DUF3322" evidence="2">
    <location>
        <begin position="11"/>
        <end position="200"/>
    </location>
</feature>
<evidence type="ECO:0008006" key="5">
    <source>
        <dbReference type="Google" id="ProtNLM"/>
    </source>
</evidence>
<dbReference type="RefSeq" id="WP_004074047.1">
    <property type="nucleotide sequence ID" value="NZ_CM001488.1"/>
</dbReference>
<organism evidence="3 4">
    <name type="scientific">Desulfobacter postgatei 2ac9</name>
    <dbReference type="NCBI Taxonomy" id="879212"/>
    <lineage>
        <taxon>Bacteria</taxon>
        <taxon>Pseudomonadati</taxon>
        <taxon>Thermodesulfobacteriota</taxon>
        <taxon>Desulfobacteria</taxon>
        <taxon>Desulfobacterales</taxon>
        <taxon>Desulfobacteraceae</taxon>
        <taxon>Desulfobacter</taxon>
    </lineage>
</organism>
<sequence length="400" mass="44917">MTPGWGMLPDHAVQLIKKREWDHWAHLKARLSGEKKFPIRLGLKPPDGKKAVADMAHYLAFVNAWKAFPFQEMVQWEPRNFQTLPGQTIPAALVISSIQDLAELMGKKGEARVGLWENNMRPILEVGSALSPPNPLYPVLVRRLDLIEKLSCADTRMLADLLPQLTPGMGKGFYLRALPVTGVDTKFIETHKLIIEELLDVLHGGAVTATGGLLPWLDCMPRPAGWLMIRPLDKSTRNALGGLSILKLPYMTLLTYELPAEHILVVENIEPGLALRPMEDTIAVIGGGKNVAWMDAVWLKEKHVGYWGDIDTWGLCFLSDARSKVKHLSALMMDKETLLAHESRMSLERQPAPSLPQYLTEDEIALFQDLNSGTFQSNRLEQERICADYIRSALTRWHIS</sequence>
<protein>
    <recommendedName>
        <fullName evidence="5">Wadjet protein JetD C-terminal domain-containing protein</fullName>
    </recommendedName>
</protein>
<evidence type="ECO:0000259" key="2">
    <source>
        <dbReference type="Pfam" id="PF11795"/>
    </source>
</evidence>
<evidence type="ECO:0000313" key="3">
    <source>
        <dbReference type="EMBL" id="EIM64496.1"/>
    </source>
</evidence>
<dbReference type="InterPro" id="IPR024534">
    <property type="entry name" value="JetD_C"/>
</dbReference>
<dbReference type="Proteomes" id="UP000005778">
    <property type="component" value="Chromosome"/>
</dbReference>
<proteinExistence type="predicted"/>
<reference evidence="3 4" key="1">
    <citation type="submission" date="2011-09" db="EMBL/GenBank/DDBJ databases">
        <authorList>
            <consortium name="US DOE Joint Genome Institute (JGI-PGF)"/>
            <person name="Lucas S."/>
            <person name="Han J."/>
            <person name="Lapidus A."/>
            <person name="Cheng J.-F."/>
            <person name="Goodwin L."/>
            <person name="Pitluck S."/>
            <person name="Peters L."/>
            <person name="Land M.L."/>
            <person name="Hauser L."/>
            <person name="Orellana R."/>
            <person name="Lovley D."/>
            <person name="Woyke T.J."/>
        </authorList>
    </citation>
    <scope>NUCLEOTIDE SEQUENCE [LARGE SCALE GENOMIC DNA]</scope>
    <source>
        <strain evidence="3 4">2ac9</strain>
    </source>
</reference>
<name>I5B4T3_9BACT</name>
<accession>I5B4T3</accession>
<evidence type="ECO:0000259" key="1">
    <source>
        <dbReference type="Pfam" id="PF09983"/>
    </source>
</evidence>
<dbReference type="EMBL" id="CM001488">
    <property type="protein sequence ID" value="EIM64496.1"/>
    <property type="molecule type" value="Genomic_DNA"/>
</dbReference>
<dbReference type="HOGENOM" id="CLU_054007_1_0_7"/>
<dbReference type="eggNOG" id="COG4924">
    <property type="taxonomic scope" value="Bacteria"/>
</dbReference>
<dbReference type="InterPro" id="IPR024537">
    <property type="entry name" value="DUF3322"/>
</dbReference>
<reference evidence="3 4" key="2">
    <citation type="submission" date="2012-02" db="EMBL/GenBank/DDBJ databases">
        <title>Improved High-Quality Draft sequence of Desulfobacter postgatei 2ac9.</title>
        <authorList>
            <consortium name="US DOE Joint Genome Institute"/>
            <person name="Lucas S."/>
            <person name="Han J."/>
            <person name="Lapidus A."/>
            <person name="Cheng J.-F."/>
            <person name="Goodwin L."/>
            <person name="Pitluck S."/>
            <person name="Peters L."/>
            <person name="Ovchinnikova G."/>
            <person name="Held B."/>
            <person name="Detter J.C."/>
            <person name="Han C."/>
            <person name="Tapia R."/>
            <person name="Land M."/>
            <person name="Hauser L."/>
            <person name="Kyrpides N."/>
            <person name="Ivanova N."/>
            <person name="Pagani I."/>
            <person name="Orellana R."/>
            <person name="Lovley D."/>
            <person name="Woyke T."/>
        </authorList>
    </citation>
    <scope>NUCLEOTIDE SEQUENCE [LARGE SCALE GENOMIC DNA]</scope>
    <source>
        <strain evidence="3 4">2ac9</strain>
    </source>
</reference>
<dbReference type="AlphaFoldDB" id="I5B4T3"/>
<dbReference type="OrthoDB" id="322908at2"/>
<feature type="domain" description="Wadjet protein JetD C-terminal" evidence="1">
    <location>
        <begin position="225"/>
        <end position="393"/>
    </location>
</feature>